<feature type="domain" description="Right handed beta helix" evidence="1">
    <location>
        <begin position="217"/>
        <end position="358"/>
    </location>
</feature>
<dbReference type="InterPro" id="IPR012332">
    <property type="entry name" value="Autotransporter_pectin_lyase_C"/>
</dbReference>
<feature type="domain" description="Right handed beta helix" evidence="1">
    <location>
        <begin position="471"/>
        <end position="599"/>
    </location>
</feature>
<evidence type="ECO:0000313" key="3">
    <source>
        <dbReference type="Proteomes" id="UP000014242"/>
    </source>
</evidence>
<dbReference type="SMART" id="SM00710">
    <property type="entry name" value="PbH1"/>
    <property type="match status" value="10"/>
</dbReference>
<dbReference type="HOGENOM" id="CLU_339108_0_0_5"/>
<comment type="caution">
    <text evidence="2">The sequence shown here is derived from an EMBL/GenBank/DDBJ whole genome shotgun (WGS) entry which is preliminary data.</text>
</comment>
<dbReference type="AlphaFoldDB" id="N6VNS9"/>
<dbReference type="InterPro" id="IPR039448">
    <property type="entry name" value="Beta_helix"/>
</dbReference>
<dbReference type="RefSeq" id="WP_010703346.1">
    <property type="nucleotide sequence ID" value="NZ_KB915627.1"/>
</dbReference>
<accession>N6VNS9</accession>
<dbReference type="InterPro" id="IPR006626">
    <property type="entry name" value="PbH1"/>
</dbReference>
<dbReference type="Proteomes" id="UP000014242">
    <property type="component" value="Unassembled WGS sequence"/>
</dbReference>
<dbReference type="EMBL" id="AGWC01000001">
    <property type="protein sequence ID" value="ENN92677.1"/>
    <property type="molecule type" value="Genomic_DNA"/>
</dbReference>
<dbReference type="Gene3D" id="2.160.20.20">
    <property type="match status" value="1"/>
</dbReference>
<evidence type="ECO:0000259" key="1">
    <source>
        <dbReference type="Pfam" id="PF13229"/>
    </source>
</evidence>
<name>N6VNS9_9HYPH</name>
<organism evidence="2 3">
    <name type="scientific">Bartonella schoenbuchensis m07a</name>
    <dbReference type="NCBI Taxonomy" id="1094496"/>
    <lineage>
        <taxon>Bacteria</taxon>
        <taxon>Pseudomonadati</taxon>
        <taxon>Pseudomonadota</taxon>
        <taxon>Alphaproteobacteria</taxon>
        <taxon>Hyphomicrobiales</taxon>
        <taxon>Bartonellaceae</taxon>
        <taxon>Bartonella</taxon>
    </lineage>
</organism>
<gene>
    <name evidence="2" type="ORF">m07a_01880</name>
</gene>
<keyword evidence="3" id="KW-1185">Reference proteome</keyword>
<sequence>MGVVMGRGKSLMISGRNSTIDFKGSYGVYVRDTVTVNLTETKIKGEGDKGVGVYAVGGTGNGELTVALDGVEISNVAMGAMMKGKGTLTMTKGSIDFTGTHGYGIGVWGEVNVRLTGATITGSGSGSTGVYAMGMENVKIDLTNAKMEAVEIGVMMLGNGTLTMEKETRISLANEGGYGVMVGGDVTAQLKEVKIVGGRSGKGMGVYGMGGKSLTMMLEKVEIKGVERGVTMMKGESLTIRENSRIEFMGNYGVMVGKDVKSADLAKVTIEGDGKGTGTGVIMESSGNMTLDKVGISKVKTGVYADNGALEIKGRTTIDFKGSGWGVYVEKLVKNVSLDDVTIKGEDNGYGIHAVGSEEMVITMKDVTISKVGKGVYVGGGKSLTISGENSTIDFMGEYGVKVEGLVTTHLTKTRIVGKESVGGRNNGVSVGVYAVGGETMTLTGVDISKVQTGVSAEGRELMVTLEGGMRISNVQTGVAMTGSGKLAVEKETRIEFTNGYGVMVGGVNARLTGATIVGSGSGYGVYAMGGKVLLEKVVVEGNNQGTGLYMTRGAVRLKDTTLRDVAKGMTISEGIVHMERGSVTFSGRYGISVSGGNALLSGFKIIRQENKGTGTVPDADADTGTVTNTVAGVGAGAGVEVSHSAKVMMKEVNIEGVKTGTYVAGSGFLVMGKGSISFKGEYGIYFDQGYAVLNDVHITGSGHQGTGIKMGYGQLLMVDTTLKEVAEGMTIVKGNVSMDKGSIEFKREHGVLLKQGSVLLNNLSMKYMGNDSDATFLKVEADSVVDKKGERVLNTANIKAIGIKIDGQAKARGVYVTNGGRVMLLWFRCVCFPFYVL</sequence>
<dbReference type="PATRIC" id="fig|1094496.3.peg.194"/>
<dbReference type="InterPro" id="IPR011050">
    <property type="entry name" value="Pectin_lyase_fold/virulence"/>
</dbReference>
<reference evidence="2 3" key="1">
    <citation type="journal article" date="2013" name="PLoS Genet.">
        <title>A gene transfer agent and a dynamic repertoire of secretion systems hold the keys to the explosive radiation of the emerging pathogen Bartonella.</title>
        <authorList>
            <person name="Guy L."/>
            <person name="Nystedt B."/>
            <person name="Toft C."/>
            <person name="Zaremba-Niedzwiedzka K."/>
            <person name="Berglund E.C."/>
            <person name="Granberg F."/>
            <person name="Naslund K."/>
            <person name="Eriksson A.S."/>
            <person name="Andersson S.G."/>
        </authorList>
    </citation>
    <scope>NUCLEOTIDE SEQUENCE [LARGE SCALE GENOMIC DNA]</scope>
    <source>
        <strain evidence="3">m07a</strain>
    </source>
</reference>
<dbReference type="SUPFAM" id="SSF51126">
    <property type="entry name" value="Pectin lyase-like"/>
    <property type="match status" value="1"/>
</dbReference>
<proteinExistence type="predicted"/>
<dbReference type="Pfam" id="PF13229">
    <property type="entry name" value="Beta_helix"/>
    <property type="match status" value="2"/>
</dbReference>
<protein>
    <recommendedName>
        <fullName evidence="1">Right handed beta helix domain-containing protein</fullName>
    </recommendedName>
</protein>
<evidence type="ECO:0000313" key="2">
    <source>
        <dbReference type="EMBL" id="ENN92677.1"/>
    </source>
</evidence>